<keyword evidence="1" id="KW-1133">Transmembrane helix</keyword>
<dbReference type="AlphaFoldDB" id="A0A239ELY8"/>
<proteinExistence type="predicted"/>
<evidence type="ECO:0000256" key="1">
    <source>
        <dbReference type="SAM" id="Phobius"/>
    </source>
</evidence>
<name>A0A239ELY8_9RHOB</name>
<reference evidence="2 3" key="1">
    <citation type="submission" date="2017-06" db="EMBL/GenBank/DDBJ databases">
        <authorList>
            <person name="Kim H.J."/>
            <person name="Triplett B.A."/>
        </authorList>
    </citation>
    <scope>NUCLEOTIDE SEQUENCE [LARGE SCALE GENOMIC DNA]</scope>
    <source>
        <strain evidence="2 3">DSM 11445</strain>
    </source>
</reference>
<gene>
    <name evidence="2" type="ORF">SAMN04488078_1015103</name>
</gene>
<feature type="transmembrane region" description="Helical" evidence="1">
    <location>
        <begin position="48"/>
        <end position="69"/>
    </location>
</feature>
<feature type="transmembrane region" description="Helical" evidence="1">
    <location>
        <begin position="89"/>
        <end position="115"/>
    </location>
</feature>
<dbReference type="RefSeq" id="WP_089277769.1">
    <property type="nucleotide sequence ID" value="NZ_FZON01000015.1"/>
</dbReference>
<dbReference type="Proteomes" id="UP000198440">
    <property type="component" value="Unassembled WGS sequence"/>
</dbReference>
<sequence length="185" mass="19980">MLENLRILYRLYGGPWAVLKSSFFWFAVFFSVLSYTSVQSASWATTTLSSMPSLTGFTIAAFALVFAVLDETQLKKLLPADENGSSPLLRVAGSLAHAVVVQVFAIVLAFCFATADSGPTLAALKKLYSCFQIDFALTEAALGYLATFFSSLGLLLSYYGFVLVIAAILSLFRMLVIVAGKQAKP</sequence>
<keyword evidence="1" id="KW-0812">Transmembrane</keyword>
<dbReference type="OrthoDB" id="9970703at2"/>
<feature type="transmembrane region" description="Helical" evidence="1">
    <location>
        <begin position="16"/>
        <end position="36"/>
    </location>
</feature>
<protein>
    <submittedName>
        <fullName evidence="2">Uncharacterized protein</fullName>
    </submittedName>
</protein>
<evidence type="ECO:0000313" key="2">
    <source>
        <dbReference type="EMBL" id="SNS45646.1"/>
    </source>
</evidence>
<accession>A0A239ELY8</accession>
<evidence type="ECO:0000313" key="3">
    <source>
        <dbReference type="Proteomes" id="UP000198440"/>
    </source>
</evidence>
<keyword evidence="1" id="KW-0472">Membrane</keyword>
<dbReference type="EMBL" id="FZON01000015">
    <property type="protein sequence ID" value="SNS45646.1"/>
    <property type="molecule type" value="Genomic_DNA"/>
</dbReference>
<organism evidence="2 3">
    <name type="scientific">Antarctobacter heliothermus</name>
    <dbReference type="NCBI Taxonomy" id="74033"/>
    <lineage>
        <taxon>Bacteria</taxon>
        <taxon>Pseudomonadati</taxon>
        <taxon>Pseudomonadota</taxon>
        <taxon>Alphaproteobacteria</taxon>
        <taxon>Rhodobacterales</taxon>
        <taxon>Roseobacteraceae</taxon>
        <taxon>Antarctobacter</taxon>
    </lineage>
</organism>
<feature type="transmembrane region" description="Helical" evidence="1">
    <location>
        <begin position="158"/>
        <end position="179"/>
    </location>
</feature>